<dbReference type="GO" id="GO:0046872">
    <property type="term" value="F:metal ion binding"/>
    <property type="evidence" value="ECO:0007669"/>
    <property type="project" value="UniProtKB-UniRule"/>
</dbReference>
<evidence type="ECO:0000256" key="4">
    <source>
        <dbReference type="ARBA" id="ARBA00006873"/>
    </source>
</evidence>
<dbReference type="PANTHER" id="PTHR31235">
    <property type="entry name" value="PEROXIDASE 25-RELATED"/>
    <property type="match status" value="1"/>
</dbReference>
<feature type="chain" id="PRO_5041487240" description="Peroxidase" evidence="22">
    <location>
        <begin position="25"/>
        <end position="356"/>
    </location>
</feature>
<dbReference type="GO" id="GO:0042744">
    <property type="term" value="P:hydrogen peroxide catabolic process"/>
    <property type="evidence" value="ECO:0007669"/>
    <property type="project" value="UniProtKB-KW"/>
</dbReference>
<evidence type="ECO:0000259" key="23">
    <source>
        <dbReference type="PROSITE" id="PS50873"/>
    </source>
</evidence>
<evidence type="ECO:0000256" key="8">
    <source>
        <dbReference type="ARBA" id="ARBA00022617"/>
    </source>
</evidence>
<evidence type="ECO:0000256" key="12">
    <source>
        <dbReference type="ARBA" id="ARBA00023002"/>
    </source>
</evidence>
<reference evidence="24 25" key="1">
    <citation type="journal article" date="2023" name="BMC Biotechnol.">
        <title>Vitis rotundifolia cv Carlos genome sequencing.</title>
        <authorList>
            <person name="Huff M."/>
            <person name="Hulse-Kemp A."/>
            <person name="Scheffler B."/>
            <person name="Youngblood R."/>
            <person name="Simpson S."/>
            <person name="Babiker E."/>
            <person name="Staton M."/>
        </authorList>
    </citation>
    <scope>NUCLEOTIDE SEQUENCE [LARGE SCALE GENOMIC DNA]</scope>
    <source>
        <tissue evidence="24">Leaf</tissue>
    </source>
</reference>
<dbReference type="InterPro" id="IPR033905">
    <property type="entry name" value="Secretory_peroxidase"/>
</dbReference>
<dbReference type="InterPro" id="IPR019794">
    <property type="entry name" value="Peroxidases_AS"/>
</dbReference>
<feature type="binding site" evidence="19">
    <location>
        <position position="278"/>
    </location>
    <ligand>
        <name>Ca(2+)</name>
        <dbReference type="ChEBI" id="CHEBI:29108"/>
        <label>2</label>
    </ligand>
</feature>
<keyword evidence="13 19" id="KW-0408">Iron</keyword>
<feature type="binding site" evidence="18">
    <location>
        <position position="196"/>
    </location>
    <ligand>
        <name>substrate</name>
    </ligand>
</feature>
<dbReference type="PROSITE" id="PS50873">
    <property type="entry name" value="PEROXIDASE_4"/>
    <property type="match status" value="1"/>
</dbReference>
<feature type="binding site" evidence="19">
    <location>
        <position position="96"/>
    </location>
    <ligand>
        <name>Ca(2+)</name>
        <dbReference type="ChEBI" id="CHEBI:29108"/>
        <label>1</label>
    </ligand>
</feature>
<feature type="disulfide bond" evidence="21">
    <location>
        <begin position="143"/>
        <end position="351"/>
    </location>
</feature>
<evidence type="ECO:0000256" key="17">
    <source>
        <dbReference type="PIRSR" id="PIRSR600823-1"/>
    </source>
</evidence>
<comment type="similarity">
    <text evidence="4">Belongs to the peroxidase family. Ascorbate peroxidase subfamily.</text>
</comment>
<evidence type="ECO:0000313" key="25">
    <source>
        <dbReference type="Proteomes" id="UP001168098"/>
    </source>
</evidence>
<evidence type="ECO:0000256" key="5">
    <source>
        <dbReference type="ARBA" id="ARBA00012313"/>
    </source>
</evidence>
<dbReference type="Pfam" id="PF00141">
    <property type="entry name" value="peroxidase"/>
    <property type="match status" value="1"/>
</dbReference>
<feature type="binding site" evidence="19">
    <location>
        <position position="102"/>
    </location>
    <ligand>
        <name>Ca(2+)</name>
        <dbReference type="ChEBI" id="CHEBI:29108"/>
        <label>1</label>
    </ligand>
</feature>
<evidence type="ECO:0000256" key="6">
    <source>
        <dbReference type="ARBA" id="ARBA00022525"/>
    </source>
</evidence>
<dbReference type="InterPro" id="IPR002016">
    <property type="entry name" value="Haem_peroxidase"/>
</dbReference>
<feature type="binding site" evidence="19">
    <location>
        <position position="111"/>
    </location>
    <ligand>
        <name>Ca(2+)</name>
        <dbReference type="ChEBI" id="CHEBI:29108"/>
        <label>1</label>
    </ligand>
</feature>
<feature type="binding site" evidence="19">
    <location>
        <position position="283"/>
    </location>
    <ligand>
        <name>Ca(2+)</name>
        <dbReference type="ChEBI" id="CHEBI:29108"/>
        <label>2</label>
    </ligand>
</feature>
<feature type="binding site" evidence="19">
    <location>
        <position position="93"/>
    </location>
    <ligand>
        <name>Ca(2+)</name>
        <dbReference type="ChEBI" id="CHEBI:29108"/>
        <label>1</label>
    </ligand>
</feature>
<evidence type="ECO:0000256" key="21">
    <source>
        <dbReference type="PIRSR" id="PIRSR600823-5"/>
    </source>
</evidence>
<evidence type="ECO:0000313" key="24">
    <source>
        <dbReference type="EMBL" id="KAJ9709426.1"/>
    </source>
</evidence>
<comment type="function">
    <text evidence="2">Removal of H(2)O(2), oxidation of toxic reductants, biosynthesis and degradation of lignin, suberization, auxin catabolism, response to environmental stresses such as wounding, pathogen attack and oxidative stress. These functions might be dependent on each isozyme/isoform in each plant tissue.</text>
</comment>
<dbReference type="Proteomes" id="UP001168098">
    <property type="component" value="Unassembled WGS sequence"/>
</dbReference>
<comment type="cofactor">
    <cofactor evidence="19 22">
        <name>Ca(2+)</name>
        <dbReference type="ChEBI" id="CHEBI:29108"/>
    </cofactor>
    <text evidence="19 22">Binds 2 calcium ions per subunit.</text>
</comment>
<keyword evidence="25" id="KW-1185">Reference proteome</keyword>
<dbReference type="PROSITE" id="PS00436">
    <property type="entry name" value="PEROXIDASE_2"/>
    <property type="match status" value="1"/>
</dbReference>
<keyword evidence="7 22" id="KW-0575">Peroxidase</keyword>
<comment type="similarity">
    <text evidence="22">Belongs to the peroxidase family. Classical plant (class III) peroxidase subfamily.</text>
</comment>
<keyword evidence="8 22" id="KW-0349">Heme</keyword>
<keyword evidence="16 22" id="KW-0376">Hydrogen peroxide</keyword>
<keyword evidence="15" id="KW-0325">Glycoprotein</keyword>
<keyword evidence="12 22" id="KW-0560">Oxidoreductase</keyword>
<organism evidence="24 25">
    <name type="scientific">Vitis rotundifolia</name>
    <name type="common">Muscadine grape</name>
    <dbReference type="NCBI Taxonomy" id="103349"/>
    <lineage>
        <taxon>Eukaryota</taxon>
        <taxon>Viridiplantae</taxon>
        <taxon>Streptophyta</taxon>
        <taxon>Embryophyta</taxon>
        <taxon>Tracheophyta</taxon>
        <taxon>Spermatophyta</taxon>
        <taxon>Magnoliopsida</taxon>
        <taxon>eudicotyledons</taxon>
        <taxon>Gunneridae</taxon>
        <taxon>Pentapetalae</taxon>
        <taxon>rosids</taxon>
        <taxon>Vitales</taxon>
        <taxon>Vitaceae</taxon>
        <taxon>Viteae</taxon>
        <taxon>Vitis</taxon>
    </lineage>
</organism>
<dbReference type="GO" id="GO:0006979">
    <property type="term" value="P:response to oxidative stress"/>
    <property type="evidence" value="ECO:0007669"/>
    <property type="project" value="UniProtKB-UniRule"/>
</dbReference>
<sequence>MHFSTPSCFLLPILALLLISASSAQYEEQEEELVDPLTYLENPSLNEMLPGLSYSYYHQTCPDLEAIINRKVKEWIDKDYTLAASLIRLHFHDCAVRGCDASILLDQSGSERWADASKTLRGFQVIDDIKAEVERKCPKTVSCADILTAAARDATILSPAPGDATGLDLVRVPFWMVPYGRKDGRVSIDKEAQTVPMGRENVTALLEFFQSKGLNVLDLVVLSGAHTIGRTTCGAMQHRLYDFHGTGKPDPSISPKYLKFLRRKCRWASEYVDLDAITPRTFDVMYYKNLQHNMGLLATDQMLGSDSRTSDLVATLVSKPSIFYSQFALSMEKLGNTQVLTGDDGEIRVNCNFVNP</sequence>
<keyword evidence="11 19" id="KW-0106">Calcium</keyword>
<feature type="active site" description="Proton acceptor" evidence="17">
    <location>
        <position position="92"/>
    </location>
</feature>
<keyword evidence="6 22" id="KW-0964">Secreted</keyword>
<evidence type="ECO:0000256" key="10">
    <source>
        <dbReference type="ARBA" id="ARBA00022729"/>
    </source>
</evidence>
<evidence type="ECO:0000256" key="15">
    <source>
        <dbReference type="ARBA" id="ARBA00023180"/>
    </source>
</evidence>
<comment type="catalytic activity">
    <reaction evidence="1 22">
        <text>2 a phenolic donor + H2O2 = 2 a phenolic radical donor + 2 H2O</text>
        <dbReference type="Rhea" id="RHEA:56136"/>
        <dbReference type="ChEBI" id="CHEBI:15377"/>
        <dbReference type="ChEBI" id="CHEBI:16240"/>
        <dbReference type="ChEBI" id="CHEBI:139520"/>
        <dbReference type="ChEBI" id="CHEBI:139521"/>
        <dbReference type="EC" id="1.11.1.7"/>
    </reaction>
</comment>
<proteinExistence type="inferred from homology"/>
<name>A0AA39AKX0_VITRO</name>
<evidence type="ECO:0000256" key="14">
    <source>
        <dbReference type="ARBA" id="ARBA00023157"/>
    </source>
</evidence>
<dbReference type="SUPFAM" id="SSF48113">
    <property type="entry name" value="Heme-dependent peroxidases"/>
    <property type="match status" value="1"/>
</dbReference>
<feature type="binding site" evidence="19">
    <location>
        <position position="275"/>
    </location>
    <ligand>
        <name>Ca(2+)</name>
        <dbReference type="ChEBI" id="CHEBI:29108"/>
        <label>2</label>
    </ligand>
</feature>
<evidence type="ECO:0000256" key="22">
    <source>
        <dbReference type="RuleBase" id="RU362060"/>
    </source>
</evidence>
<dbReference type="Gene3D" id="1.10.420.10">
    <property type="entry name" value="Peroxidase, domain 2"/>
    <property type="match status" value="1"/>
</dbReference>
<feature type="binding site" description="axial binding residue" evidence="19">
    <location>
        <position position="226"/>
    </location>
    <ligand>
        <name>heme b</name>
        <dbReference type="ChEBI" id="CHEBI:60344"/>
    </ligand>
    <ligandPart>
        <name>Fe</name>
        <dbReference type="ChEBI" id="CHEBI:18248"/>
    </ligandPart>
</feature>
<dbReference type="GO" id="GO:0140825">
    <property type="term" value="F:lactoperoxidase activity"/>
    <property type="evidence" value="ECO:0007669"/>
    <property type="project" value="UniProtKB-EC"/>
</dbReference>
<evidence type="ECO:0000256" key="20">
    <source>
        <dbReference type="PIRSR" id="PIRSR600823-4"/>
    </source>
</evidence>
<evidence type="ECO:0000256" key="13">
    <source>
        <dbReference type="ARBA" id="ARBA00023004"/>
    </source>
</evidence>
<dbReference type="PRINTS" id="PR00461">
    <property type="entry name" value="PLPEROXIDASE"/>
</dbReference>
<keyword evidence="10 22" id="KW-0732">Signal</keyword>
<feature type="disulfide bond" evidence="21">
    <location>
        <begin position="94"/>
        <end position="99"/>
    </location>
</feature>
<dbReference type="Gene3D" id="1.10.520.10">
    <property type="match status" value="1"/>
</dbReference>
<evidence type="ECO:0000256" key="11">
    <source>
        <dbReference type="ARBA" id="ARBA00022837"/>
    </source>
</evidence>
<dbReference type="EMBL" id="JARBHA010000001">
    <property type="protein sequence ID" value="KAJ9709426.1"/>
    <property type="molecule type" value="Genomic_DNA"/>
</dbReference>
<evidence type="ECO:0000256" key="18">
    <source>
        <dbReference type="PIRSR" id="PIRSR600823-2"/>
    </source>
</evidence>
<evidence type="ECO:0000256" key="19">
    <source>
        <dbReference type="PIRSR" id="PIRSR600823-3"/>
    </source>
</evidence>
<gene>
    <name evidence="24" type="ORF">PVL29_001076</name>
</gene>
<keyword evidence="9 19" id="KW-0479">Metal-binding</keyword>
<dbReference type="FunFam" id="1.10.520.10:FF:000006">
    <property type="entry name" value="Peroxidase"/>
    <property type="match status" value="1"/>
</dbReference>
<dbReference type="PROSITE" id="PS00435">
    <property type="entry name" value="PEROXIDASE_1"/>
    <property type="match status" value="1"/>
</dbReference>
<dbReference type="FunFam" id="1.10.420.10:FF:000001">
    <property type="entry name" value="Peroxidase"/>
    <property type="match status" value="1"/>
</dbReference>
<dbReference type="InterPro" id="IPR010255">
    <property type="entry name" value="Haem_peroxidase_sf"/>
</dbReference>
<evidence type="ECO:0000256" key="3">
    <source>
        <dbReference type="ARBA" id="ARBA00004613"/>
    </source>
</evidence>
<dbReference type="CDD" id="cd00693">
    <property type="entry name" value="secretory_peroxidase"/>
    <property type="match status" value="1"/>
</dbReference>
<protein>
    <recommendedName>
        <fullName evidence="5 22">Peroxidase</fullName>
        <ecNumber evidence="5 22">1.11.1.7</ecNumber>
    </recommendedName>
</protein>
<feature type="disulfide bond" evidence="21">
    <location>
        <begin position="233"/>
        <end position="265"/>
    </location>
</feature>
<comment type="subcellular location">
    <subcellularLocation>
        <location evidence="3 22">Secreted</location>
    </subcellularLocation>
</comment>
<feature type="binding site" evidence="19">
    <location>
        <position position="100"/>
    </location>
    <ligand>
        <name>Ca(2+)</name>
        <dbReference type="ChEBI" id="CHEBI:29108"/>
        <label>1</label>
    </ligand>
</feature>
<feature type="disulfide bond" evidence="21">
    <location>
        <begin position="61"/>
        <end position="137"/>
    </location>
</feature>
<evidence type="ECO:0000256" key="16">
    <source>
        <dbReference type="ARBA" id="ARBA00023324"/>
    </source>
</evidence>
<feature type="binding site" evidence="19">
    <location>
        <position position="98"/>
    </location>
    <ligand>
        <name>Ca(2+)</name>
        <dbReference type="ChEBI" id="CHEBI:29108"/>
        <label>1</label>
    </ligand>
</feature>
<evidence type="ECO:0000256" key="9">
    <source>
        <dbReference type="ARBA" id="ARBA00022723"/>
    </source>
</evidence>
<dbReference type="InterPro" id="IPR019793">
    <property type="entry name" value="Peroxidases_heam-ligand_BS"/>
</dbReference>
<evidence type="ECO:0000256" key="1">
    <source>
        <dbReference type="ARBA" id="ARBA00000189"/>
    </source>
</evidence>
<dbReference type="PRINTS" id="PR00458">
    <property type="entry name" value="PEROXIDASE"/>
</dbReference>
<dbReference type="AlphaFoldDB" id="A0AA39AKX0"/>
<accession>A0AA39AKX0</accession>
<evidence type="ECO:0000256" key="7">
    <source>
        <dbReference type="ARBA" id="ARBA00022559"/>
    </source>
</evidence>
<evidence type="ECO:0000256" key="2">
    <source>
        <dbReference type="ARBA" id="ARBA00002322"/>
    </source>
</evidence>
<feature type="signal peptide" evidence="22">
    <location>
        <begin position="1"/>
        <end position="24"/>
    </location>
</feature>
<dbReference type="GO" id="GO:0020037">
    <property type="term" value="F:heme binding"/>
    <property type="evidence" value="ECO:0007669"/>
    <property type="project" value="UniProtKB-UniRule"/>
</dbReference>
<dbReference type="GO" id="GO:0005576">
    <property type="term" value="C:extracellular region"/>
    <property type="evidence" value="ECO:0007669"/>
    <property type="project" value="UniProtKB-SubCell"/>
</dbReference>
<feature type="binding site" evidence="19">
    <location>
        <position position="227"/>
    </location>
    <ligand>
        <name>Ca(2+)</name>
        <dbReference type="ChEBI" id="CHEBI:29108"/>
        <label>2</label>
    </ligand>
</feature>
<keyword evidence="14 21" id="KW-1015">Disulfide bond</keyword>
<comment type="cofactor">
    <cofactor evidence="19 22">
        <name>heme b</name>
        <dbReference type="ChEBI" id="CHEBI:60344"/>
    </cofactor>
    <text evidence="19 22">Binds 1 heme b (iron(II)-protoporphyrin IX) group per subunit.</text>
</comment>
<feature type="domain" description="Plant heme peroxidase family profile" evidence="23">
    <location>
        <begin position="51"/>
        <end position="355"/>
    </location>
</feature>
<dbReference type="InterPro" id="IPR000823">
    <property type="entry name" value="Peroxidase_pln"/>
</dbReference>
<feature type="site" description="Transition state stabilizer" evidence="20">
    <location>
        <position position="88"/>
    </location>
</feature>
<comment type="caution">
    <text evidence="24">The sequence shown here is derived from an EMBL/GenBank/DDBJ whole genome shotgun (WGS) entry which is preliminary data.</text>
</comment>
<dbReference type="EC" id="1.11.1.7" evidence="5 22"/>